<evidence type="ECO:0000313" key="1">
    <source>
        <dbReference type="EMBL" id="GJS66689.1"/>
    </source>
</evidence>
<dbReference type="EMBL" id="BQNB010009667">
    <property type="protein sequence ID" value="GJS66689.1"/>
    <property type="molecule type" value="Genomic_DNA"/>
</dbReference>
<sequence length="88" mass="9566">MGSEDTEVPALKEEEFAQITILGVHVSVPNGNTLSFVLLLSFDSLPSRNLPISFHRHENSPQGGKDSASVVEIRIVKSCTIIAIIHNL</sequence>
<organism evidence="1 2">
    <name type="scientific">Tanacetum coccineum</name>
    <dbReference type="NCBI Taxonomy" id="301880"/>
    <lineage>
        <taxon>Eukaryota</taxon>
        <taxon>Viridiplantae</taxon>
        <taxon>Streptophyta</taxon>
        <taxon>Embryophyta</taxon>
        <taxon>Tracheophyta</taxon>
        <taxon>Spermatophyta</taxon>
        <taxon>Magnoliopsida</taxon>
        <taxon>eudicotyledons</taxon>
        <taxon>Gunneridae</taxon>
        <taxon>Pentapetalae</taxon>
        <taxon>asterids</taxon>
        <taxon>campanulids</taxon>
        <taxon>Asterales</taxon>
        <taxon>Asteraceae</taxon>
        <taxon>Asteroideae</taxon>
        <taxon>Anthemideae</taxon>
        <taxon>Anthemidinae</taxon>
        <taxon>Tanacetum</taxon>
    </lineage>
</organism>
<reference evidence="1" key="1">
    <citation type="journal article" date="2022" name="Int. J. Mol. Sci.">
        <title>Draft Genome of Tanacetum Coccineum: Genomic Comparison of Closely Related Tanacetum-Family Plants.</title>
        <authorList>
            <person name="Yamashiro T."/>
            <person name="Shiraishi A."/>
            <person name="Nakayama K."/>
            <person name="Satake H."/>
        </authorList>
    </citation>
    <scope>NUCLEOTIDE SEQUENCE</scope>
</reference>
<gene>
    <name evidence="1" type="ORF">Tco_0681253</name>
</gene>
<proteinExistence type="predicted"/>
<protein>
    <submittedName>
        <fullName evidence="1">Uncharacterized protein</fullName>
    </submittedName>
</protein>
<name>A0ABQ4XN44_9ASTR</name>
<keyword evidence="2" id="KW-1185">Reference proteome</keyword>
<evidence type="ECO:0000313" key="2">
    <source>
        <dbReference type="Proteomes" id="UP001151760"/>
    </source>
</evidence>
<dbReference type="Proteomes" id="UP001151760">
    <property type="component" value="Unassembled WGS sequence"/>
</dbReference>
<comment type="caution">
    <text evidence="1">The sequence shown here is derived from an EMBL/GenBank/DDBJ whole genome shotgun (WGS) entry which is preliminary data.</text>
</comment>
<reference evidence="1" key="2">
    <citation type="submission" date="2022-01" db="EMBL/GenBank/DDBJ databases">
        <authorList>
            <person name="Yamashiro T."/>
            <person name="Shiraishi A."/>
            <person name="Satake H."/>
            <person name="Nakayama K."/>
        </authorList>
    </citation>
    <scope>NUCLEOTIDE SEQUENCE</scope>
</reference>
<accession>A0ABQ4XN44</accession>